<dbReference type="PRINTS" id="PR00039">
    <property type="entry name" value="HTHLYSR"/>
</dbReference>
<sequence length="292" mass="32946">MENRVLRYFLAVVAEGNISAAAKLLHITQPTLSRQIKDLEEELSVKLFNRKGKYLELTSEGRYLASKARDIIDLVDKTTSNITHKEIFGEVHIGMAESSSIKPIAKAIKVLRKEHNQIIFDTFSGNAEQILEKINDGVIDFGVIIEPINKINYDSISLNRTDVWGILTTHDSEFKDMDKMSAESIINKPLIISRQQGVKKMILNELDLEDAQLNIVAKYNLLYNASIMVEECVGHALCLGGIVNTYNTSLKFIPFQQDITSKLSVVWKKEKPLSVPAQLFLNQLKDILNSEK</sequence>
<dbReference type="GO" id="GO:0003677">
    <property type="term" value="F:DNA binding"/>
    <property type="evidence" value="ECO:0007669"/>
    <property type="project" value="UniProtKB-KW"/>
</dbReference>
<reference evidence="7" key="1">
    <citation type="submission" date="2017-06" db="EMBL/GenBank/DDBJ databases">
        <title>FDA dAtabase for Regulatory Grade micrObial Sequences (FDA-ARGOS): Supporting development and validation of Infectious Disease Dx tests.</title>
        <authorList>
            <person name="Goldberg B."/>
            <person name="Campos J."/>
            <person name="Tallon L."/>
            <person name="Sadzewicz L."/>
            <person name="Sengamalay N."/>
            <person name="Ott S."/>
            <person name="Godinez A."/>
            <person name="Nagaraj S."/>
            <person name="Vavikolanu K."/>
            <person name="Nadendla S."/>
            <person name="George J."/>
            <person name="Geyer C."/>
            <person name="Sichtig H."/>
        </authorList>
    </citation>
    <scope>NUCLEOTIDE SEQUENCE [LARGE SCALE GENOMIC DNA]</scope>
    <source>
        <strain evidence="7">FDAARGOS_285</strain>
    </source>
</reference>
<dbReference type="KEGG" id="sscu:CEP64_12770"/>
<evidence type="ECO:0000256" key="3">
    <source>
        <dbReference type="ARBA" id="ARBA00023125"/>
    </source>
</evidence>
<dbReference type="InterPro" id="IPR000847">
    <property type="entry name" value="LysR_HTH_N"/>
</dbReference>
<keyword evidence="4" id="KW-0804">Transcription</keyword>
<evidence type="ECO:0000313" key="7">
    <source>
        <dbReference type="Proteomes" id="UP000197058"/>
    </source>
</evidence>
<dbReference type="RefSeq" id="WP_088592640.1">
    <property type="nucleotide sequence ID" value="NZ_CP022046.2"/>
</dbReference>
<dbReference type="SUPFAM" id="SSF53850">
    <property type="entry name" value="Periplasmic binding protein-like II"/>
    <property type="match status" value="1"/>
</dbReference>
<evidence type="ECO:0000256" key="2">
    <source>
        <dbReference type="ARBA" id="ARBA00023015"/>
    </source>
</evidence>
<dbReference type="SUPFAM" id="SSF46785">
    <property type="entry name" value="Winged helix' DNA-binding domain"/>
    <property type="match status" value="1"/>
</dbReference>
<dbReference type="InterPro" id="IPR005119">
    <property type="entry name" value="LysR_subst-bd"/>
</dbReference>
<dbReference type="PANTHER" id="PTHR30419:SF8">
    <property type="entry name" value="NITROGEN ASSIMILATION TRANSCRIPTIONAL ACTIVATOR-RELATED"/>
    <property type="match status" value="1"/>
</dbReference>
<dbReference type="InterPro" id="IPR036390">
    <property type="entry name" value="WH_DNA-bd_sf"/>
</dbReference>
<proteinExistence type="inferred from homology"/>
<dbReference type="InterPro" id="IPR036388">
    <property type="entry name" value="WH-like_DNA-bd_sf"/>
</dbReference>
<keyword evidence="2" id="KW-0805">Transcription regulation</keyword>
<dbReference type="Pfam" id="PF00126">
    <property type="entry name" value="HTH_1"/>
    <property type="match status" value="1"/>
</dbReference>
<comment type="similarity">
    <text evidence="1">Belongs to the LysR transcriptional regulatory family.</text>
</comment>
<dbReference type="AlphaFoldDB" id="A0AAI8DKY9"/>
<evidence type="ECO:0000313" key="6">
    <source>
        <dbReference type="EMBL" id="ASE35421.1"/>
    </source>
</evidence>
<dbReference type="Gene3D" id="3.40.190.290">
    <property type="match status" value="1"/>
</dbReference>
<dbReference type="InterPro" id="IPR050950">
    <property type="entry name" value="HTH-type_LysR_regulators"/>
</dbReference>
<keyword evidence="3" id="KW-0238">DNA-binding</keyword>
<dbReference type="Pfam" id="PF03466">
    <property type="entry name" value="LysR_substrate"/>
    <property type="match status" value="1"/>
</dbReference>
<dbReference type="Gene3D" id="1.10.10.10">
    <property type="entry name" value="Winged helix-like DNA-binding domain superfamily/Winged helix DNA-binding domain"/>
    <property type="match status" value="1"/>
</dbReference>
<evidence type="ECO:0000256" key="1">
    <source>
        <dbReference type="ARBA" id="ARBA00009437"/>
    </source>
</evidence>
<evidence type="ECO:0000259" key="5">
    <source>
        <dbReference type="PROSITE" id="PS50931"/>
    </source>
</evidence>
<dbReference type="FunFam" id="1.10.10.10:FF:000001">
    <property type="entry name" value="LysR family transcriptional regulator"/>
    <property type="match status" value="1"/>
</dbReference>
<name>A0AAI8DKY9_MAMSC</name>
<dbReference type="GO" id="GO:0003700">
    <property type="term" value="F:DNA-binding transcription factor activity"/>
    <property type="evidence" value="ECO:0007669"/>
    <property type="project" value="InterPro"/>
</dbReference>
<evidence type="ECO:0000256" key="4">
    <source>
        <dbReference type="ARBA" id="ARBA00023163"/>
    </source>
</evidence>
<dbReference type="PROSITE" id="PS50931">
    <property type="entry name" value="HTH_LYSR"/>
    <property type="match status" value="1"/>
</dbReference>
<dbReference type="EMBL" id="CP022046">
    <property type="protein sequence ID" value="ASE35421.1"/>
    <property type="molecule type" value="Genomic_DNA"/>
</dbReference>
<gene>
    <name evidence="6" type="ORF">CEP64_12770</name>
</gene>
<accession>A0AAI8DKY9</accession>
<protein>
    <submittedName>
        <fullName evidence="6">LysR family transcriptional regulator</fullName>
    </submittedName>
</protein>
<dbReference type="PANTHER" id="PTHR30419">
    <property type="entry name" value="HTH-TYPE TRANSCRIPTIONAL REGULATOR YBHD"/>
    <property type="match status" value="1"/>
</dbReference>
<feature type="domain" description="HTH lysR-type" evidence="5">
    <location>
        <begin position="1"/>
        <end position="58"/>
    </location>
</feature>
<dbReference type="GO" id="GO:0005829">
    <property type="term" value="C:cytosol"/>
    <property type="evidence" value="ECO:0007669"/>
    <property type="project" value="TreeGrafter"/>
</dbReference>
<organism evidence="6 7">
    <name type="scientific">Mammaliicoccus sciuri</name>
    <name type="common">Staphylococcus sciuri</name>
    <dbReference type="NCBI Taxonomy" id="1296"/>
    <lineage>
        <taxon>Bacteria</taxon>
        <taxon>Bacillati</taxon>
        <taxon>Bacillota</taxon>
        <taxon>Bacilli</taxon>
        <taxon>Bacillales</taxon>
        <taxon>Staphylococcaceae</taxon>
        <taxon>Mammaliicoccus</taxon>
    </lineage>
</organism>
<dbReference type="Proteomes" id="UP000197058">
    <property type="component" value="Chromosome"/>
</dbReference>
<dbReference type="CDD" id="cd05466">
    <property type="entry name" value="PBP2_LTTR_substrate"/>
    <property type="match status" value="1"/>
</dbReference>